<dbReference type="AlphaFoldDB" id="A0A8H7ZF32"/>
<dbReference type="Proteomes" id="UP000669133">
    <property type="component" value="Unassembled WGS sequence"/>
</dbReference>
<reference evidence="3 4" key="1">
    <citation type="submission" date="2020-12" db="EMBL/GenBank/DDBJ databases">
        <title>Effect of drift, selection, and recombination on the evolution of hybrid genomes in Candida yeast pathogens.</title>
        <authorList>
            <person name="Mixao V."/>
            <person name="Ksiezopolska E."/>
            <person name="Saus E."/>
            <person name="Boekhout T."/>
            <person name="Gacser A."/>
            <person name="Gabaldon T."/>
        </authorList>
    </citation>
    <scope>NUCLEOTIDE SEQUENCE [LARGE SCALE GENOMIC DNA]</scope>
    <source>
        <strain evidence="3 4">BP57</strain>
    </source>
</reference>
<comment type="caution">
    <text evidence="3">The sequence shown here is derived from an EMBL/GenBank/DDBJ whole genome shotgun (WGS) entry which is preliminary data.</text>
</comment>
<name>A0A8H7ZF32_9ASCO</name>
<keyword evidence="4" id="KW-1185">Reference proteome</keyword>
<feature type="chain" id="PRO_5034730679" evidence="2">
    <location>
        <begin position="20"/>
        <end position="78"/>
    </location>
</feature>
<keyword evidence="1" id="KW-0812">Transmembrane</keyword>
<organism evidence="3 4">
    <name type="scientific">Candida metapsilosis</name>
    <dbReference type="NCBI Taxonomy" id="273372"/>
    <lineage>
        <taxon>Eukaryota</taxon>
        <taxon>Fungi</taxon>
        <taxon>Dikarya</taxon>
        <taxon>Ascomycota</taxon>
        <taxon>Saccharomycotina</taxon>
        <taxon>Pichiomycetes</taxon>
        <taxon>Debaryomycetaceae</taxon>
        <taxon>Candida/Lodderomyces clade</taxon>
        <taxon>Candida</taxon>
    </lineage>
</organism>
<feature type="signal peptide" evidence="2">
    <location>
        <begin position="1"/>
        <end position="19"/>
    </location>
</feature>
<feature type="transmembrane region" description="Helical" evidence="1">
    <location>
        <begin position="43"/>
        <end position="60"/>
    </location>
</feature>
<dbReference type="RefSeq" id="XP_067546792.1">
    <property type="nucleotide sequence ID" value="XM_067694476.1"/>
</dbReference>
<protein>
    <submittedName>
        <fullName evidence="3">Uncharacterized protein</fullName>
    </submittedName>
</protein>
<dbReference type="GeneID" id="93653941"/>
<evidence type="ECO:0000256" key="1">
    <source>
        <dbReference type="SAM" id="Phobius"/>
    </source>
</evidence>
<accession>A0A8H7ZF32</accession>
<sequence length="78" mass="8395">MFPLIPWLFLLGDTAFVRAEAPTPQKTNSINTNSAKFDKDIVTIGILIFAAGAITIAMAFRSNNDEATNKATTSGKSF</sequence>
<keyword evidence="2" id="KW-0732">Signal</keyword>
<evidence type="ECO:0000313" key="3">
    <source>
        <dbReference type="EMBL" id="KAG5417676.1"/>
    </source>
</evidence>
<keyword evidence="1" id="KW-0472">Membrane</keyword>
<dbReference type="EMBL" id="JAEOAQ010000007">
    <property type="protein sequence ID" value="KAG5417676.1"/>
    <property type="molecule type" value="Genomic_DNA"/>
</dbReference>
<gene>
    <name evidence="3" type="ORF">I9W82_005312</name>
</gene>
<proteinExistence type="predicted"/>
<evidence type="ECO:0000313" key="4">
    <source>
        <dbReference type="Proteomes" id="UP000669133"/>
    </source>
</evidence>
<keyword evidence="1" id="KW-1133">Transmembrane helix</keyword>
<evidence type="ECO:0000256" key="2">
    <source>
        <dbReference type="SAM" id="SignalP"/>
    </source>
</evidence>